<dbReference type="PROSITE" id="PS00107">
    <property type="entry name" value="PROTEIN_KINASE_ATP"/>
    <property type="match status" value="1"/>
</dbReference>
<accession>A0A9J2PK26</accession>
<dbReference type="Gene3D" id="1.10.510.10">
    <property type="entry name" value="Transferase(Phosphotransferase) domain 1"/>
    <property type="match status" value="1"/>
</dbReference>
<feature type="domain" description="Protein kinase" evidence="9">
    <location>
        <begin position="1"/>
        <end position="262"/>
    </location>
</feature>
<dbReference type="FunFam" id="1.10.510.10:FF:000481">
    <property type="entry name" value="Asator, isoform D"/>
    <property type="match status" value="1"/>
</dbReference>
<name>A0A9J2PK26_ASCLU</name>
<dbReference type="InterPro" id="IPR047916">
    <property type="entry name" value="TTBK_Asator-like_STKc"/>
</dbReference>
<keyword evidence="5 7" id="KW-0067">ATP-binding</keyword>
<keyword evidence="3 7" id="KW-0547">Nucleotide-binding</keyword>
<proteinExistence type="inferred from homology"/>
<comment type="similarity">
    <text evidence="6">Belongs to the protein kinase superfamily. CK1 Ser/Thr protein kinase family.</text>
</comment>
<evidence type="ECO:0000256" key="3">
    <source>
        <dbReference type="ARBA" id="ARBA00022741"/>
    </source>
</evidence>
<organism evidence="10 11">
    <name type="scientific">Ascaris lumbricoides</name>
    <name type="common">Giant roundworm</name>
    <dbReference type="NCBI Taxonomy" id="6252"/>
    <lineage>
        <taxon>Eukaryota</taxon>
        <taxon>Metazoa</taxon>
        <taxon>Ecdysozoa</taxon>
        <taxon>Nematoda</taxon>
        <taxon>Chromadorea</taxon>
        <taxon>Rhabditida</taxon>
        <taxon>Spirurina</taxon>
        <taxon>Ascaridomorpha</taxon>
        <taxon>Ascaridoidea</taxon>
        <taxon>Ascarididae</taxon>
        <taxon>Ascaris</taxon>
    </lineage>
</organism>
<dbReference type="FunFam" id="3.30.200.20:FF:000358">
    <property type="entry name" value="Tau tubulin kinase 2b"/>
    <property type="match status" value="1"/>
</dbReference>
<dbReference type="AlphaFoldDB" id="A0A9J2PK26"/>
<evidence type="ECO:0000313" key="11">
    <source>
        <dbReference type="WBParaSite" id="ALUE_0000967401-mRNA-1"/>
    </source>
</evidence>
<dbReference type="WBParaSite" id="ALUE_0000967401-mRNA-1">
    <property type="protein sequence ID" value="ALUE_0000967401-mRNA-1"/>
    <property type="gene ID" value="ALUE_0000967401"/>
</dbReference>
<dbReference type="InterPro" id="IPR011009">
    <property type="entry name" value="Kinase-like_dom_sf"/>
</dbReference>
<feature type="region of interest" description="Disordered" evidence="8">
    <location>
        <begin position="287"/>
        <end position="308"/>
    </location>
</feature>
<feature type="compositionally biased region" description="Low complexity" evidence="8">
    <location>
        <begin position="611"/>
        <end position="624"/>
    </location>
</feature>
<evidence type="ECO:0000256" key="4">
    <source>
        <dbReference type="ARBA" id="ARBA00022777"/>
    </source>
</evidence>
<dbReference type="GO" id="GO:0004674">
    <property type="term" value="F:protein serine/threonine kinase activity"/>
    <property type="evidence" value="ECO:0007669"/>
    <property type="project" value="UniProtKB-KW"/>
</dbReference>
<feature type="region of interest" description="Disordered" evidence="8">
    <location>
        <begin position="688"/>
        <end position="724"/>
    </location>
</feature>
<feature type="compositionally biased region" description="Low complexity" evidence="8">
    <location>
        <begin position="697"/>
        <end position="708"/>
    </location>
</feature>
<feature type="compositionally biased region" description="Low complexity" evidence="8">
    <location>
        <begin position="871"/>
        <end position="886"/>
    </location>
</feature>
<feature type="region of interest" description="Disordered" evidence="8">
    <location>
        <begin position="424"/>
        <end position="451"/>
    </location>
</feature>
<dbReference type="InterPro" id="IPR017441">
    <property type="entry name" value="Protein_kinase_ATP_BS"/>
</dbReference>
<keyword evidence="4" id="KW-0418">Kinase</keyword>
<evidence type="ECO:0000256" key="5">
    <source>
        <dbReference type="ARBA" id="ARBA00022840"/>
    </source>
</evidence>
<evidence type="ECO:0000256" key="2">
    <source>
        <dbReference type="ARBA" id="ARBA00022679"/>
    </source>
</evidence>
<dbReference type="Proteomes" id="UP000036681">
    <property type="component" value="Unplaced"/>
</dbReference>
<feature type="region of interest" description="Disordered" evidence="8">
    <location>
        <begin position="577"/>
        <end position="632"/>
    </location>
</feature>
<sequence>MKIGGGGFGEIYEAADSQNHNERVAVKVESSKATKQVLKMEVAVLRRLQGKKHACKFYGCGRNEKFNYLVMSLQGKNLADLRRESPRQSFSLSTAIRIGIQILTAIREIHSIGFLHRDIKPSNFAMGRTTATMRCVYMLDFGLARQYLNAKGEIRSPRSAAGFRGTVRYAAVSAHKNKEMGRQDDLWSLFYMLVEFLQGSLPWRKIKDKDEVGRLKEELNLDRFLDGCPQELHDFAAHLRTLGYPDEPNYDLLEMALKSILVRHNVNLEEPYDWEIGYENIGGKPRANGAAAARNRSHTTAVKDRGPEDKNREFRALETQAPITMADDDDEQTGLHGKCAMIYCEKEQHHDKPKYKQKEFMRPKYGAVSFDVIDAVNARLAAVSGSADIFSNLRVETSVENEKRNADDVEPTTNIQKAPIVETSSGGQALRPKVTSQLSSNERNSKSNRSITLSIGKRYNKQLAHLTSSVEGTYAQADDDVGVSSHLKAPSIISRWHSSFDESYDDGEHVDGLQLSIGKRYNKQLAHLTSSVEGTYAQADDDVGVSSHLKAPSIISRWHSSFDESYDDGEHVDGLQVEREKSDSSVGTRSPLLHDRYTPRSTMLSPHRPSDGNVSSSPSSVHMSPLPPHRMRHPGVPPTISVVTPPIHVTAAPIQVPASPLRVAAPSFYVAPPTPPHTATQVIHVATPPVTTPPTSTPLVTSTATAASRPSRTHQSTALKAPSQSASSSIMSHFKNLVNTFNSLGTTSSNSIRRISRGVSLDDTRTPITTNTTIAANTSAPPSASNSTNKISASLIGTRVVATTTNAEEEKELRRQRRLRRRSDCQAMLMNQEQNGLETGVKKIGNGIIHKSIFLTKSNTSTPKEIIETQSHNNNGNNISSNENNSQTFDDSKKQFLTCR</sequence>
<keyword evidence="2" id="KW-0808">Transferase</keyword>
<dbReference type="GO" id="GO:0015630">
    <property type="term" value="C:microtubule cytoskeleton"/>
    <property type="evidence" value="ECO:0007669"/>
    <property type="project" value="UniProtKB-ARBA"/>
</dbReference>
<evidence type="ECO:0000256" key="6">
    <source>
        <dbReference type="ARBA" id="ARBA00061588"/>
    </source>
</evidence>
<protein>
    <submittedName>
        <fullName evidence="11">Protein kinase domain-containing protein</fullName>
    </submittedName>
</protein>
<dbReference type="SUPFAM" id="SSF56112">
    <property type="entry name" value="Protein kinase-like (PK-like)"/>
    <property type="match status" value="1"/>
</dbReference>
<evidence type="ECO:0000256" key="7">
    <source>
        <dbReference type="PROSITE-ProRule" id="PRU10141"/>
    </source>
</evidence>
<evidence type="ECO:0000256" key="1">
    <source>
        <dbReference type="ARBA" id="ARBA00022527"/>
    </source>
</evidence>
<dbReference type="CDD" id="cd14017">
    <property type="entry name" value="STKc_TTBK"/>
    <property type="match status" value="1"/>
</dbReference>
<dbReference type="Pfam" id="PF00069">
    <property type="entry name" value="Pkinase"/>
    <property type="match status" value="1"/>
</dbReference>
<feature type="compositionally biased region" description="Low complexity" evidence="8">
    <location>
        <begin position="439"/>
        <end position="450"/>
    </location>
</feature>
<feature type="binding site" evidence="7">
    <location>
        <position position="27"/>
    </location>
    <ligand>
        <name>ATP</name>
        <dbReference type="ChEBI" id="CHEBI:30616"/>
    </ligand>
</feature>
<reference evidence="11" key="1">
    <citation type="submission" date="2023-03" db="UniProtKB">
        <authorList>
            <consortium name="WormBaseParasite"/>
        </authorList>
    </citation>
    <scope>IDENTIFICATION</scope>
</reference>
<dbReference type="GO" id="GO:0005524">
    <property type="term" value="F:ATP binding"/>
    <property type="evidence" value="ECO:0007669"/>
    <property type="project" value="UniProtKB-UniRule"/>
</dbReference>
<feature type="region of interest" description="Disordered" evidence="8">
    <location>
        <begin position="868"/>
        <end position="900"/>
    </location>
</feature>
<evidence type="ECO:0000313" key="10">
    <source>
        <dbReference type="Proteomes" id="UP000036681"/>
    </source>
</evidence>
<dbReference type="InterPro" id="IPR050235">
    <property type="entry name" value="CK1_Ser-Thr_kinase"/>
</dbReference>
<evidence type="ECO:0000256" key="8">
    <source>
        <dbReference type="SAM" id="MobiDB-lite"/>
    </source>
</evidence>
<keyword evidence="1" id="KW-0723">Serine/threonine-protein kinase</keyword>
<dbReference type="SMART" id="SM00220">
    <property type="entry name" value="S_TKc"/>
    <property type="match status" value="1"/>
</dbReference>
<keyword evidence="10" id="KW-1185">Reference proteome</keyword>
<evidence type="ECO:0000259" key="9">
    <source>
        <dbReference type="PROSITE" id="PS50011"/>
    </source>
</evidence>
<dbReference type="InterPro" id="IPR000719">
    <property type="entry name" value="Prot_kinase_dom"/>
</dbReference>
<dbReference type="PANTHER" id="PTHR11909">
    <property type="entry name" value="CASEIN KINASE-RELATED"/>
    <property type="match status" value="1"/>
</dbReference>
<dbReference type="PROSITE" id="PS50011">
    <property type="entry name" value="PROTEIN_KINASE_DOM"/>
    <property type="match status" value="1"/>
</dbReference>